<evidence type="ECO:0000256" key="6">
    <source>
        <dbReference type="ARBA" id="ARBA00022989"/>
    </source>
</evidence>
<feature type="domain" description="TIR" evidence="11">
    <location>
        <begin position="316"/>
        <end position="446"/>
    </location>
</feature>
<sequence>MGDEQKDTPSLIYGLWEGRKYIRPYFTRKMFQFHIKEIPCLVVLAILCPMGKAATASGRCQTSELVNFYPCPTWPEQNMYTEDEDPIDLLCSVISNSGTVNLTWYKDGIELNNVTQRLIITLPVQKDSGYYSCDAVVANSSISYQGYILVTESISVTHPRIVHTEPLDQEQKVILGSSTNISCTFDVGSQKSTPDKMQWRKDGDLLYDNNTDLEYQIFNLTRGQTVDDLGVYECYGKNGEGSDSRNITLLRDVAPGEDGSGEVKLWLLVAISGGAGFVVMTLVISIVIAVIRRKRNEKIDWEDPDLEHYEVPQHKLEYDVFISYSSEDEKWVKETLFTNLVQNGYHVNIDFKDFVPGMAIAENVMDSIYKSRKTVVVMSKNFLKSMWGQFELQQAHNRAISQRKDVLILIKYGKCKVPAKLMGKTFLDFTDKTIAQHFWQRFYDAIGKPGDDLQKIEEGEDEGQIKYIEKSPVTEEQSQVNENDENDQNFEGYDHIIINLKNEKNKKETIENEVNVRPRTCDRSQRLESTESSASQDSCIGRRISLDEQKPLLC</sequence>
<name>A0A8S3U3G7_MYTED</name>
<dbReference type="InterPro" id="IPR007110">
    <property type="entry name" value="Ig-like_dom"/>
</dbReference>
<feature type="transmembrane region" description="Helical" evidence="10">
    <location>
        <begin position="265"/>
        <end position="291"/>
    </location>
</feature>
<dbReference type="SMART" id="SM00255">
    <property type="entry name" value="TIR"/>
    <property type="match status" value="1"/>
</dbReference>
<dbReference type="PROSITE" id="PS50104">
    <property type="entry name" value="TIR"/>
    <property type="match status" value="1"/>
</dbReference>
<dbReference type="OrthoDB" id="1421090at2759"/>
<dbReference type="EMBL" id="CAJPWZ010002570">
    <property type="protein sequence ID" value="CAG2240674.1"/>
    <property type="molecule type" value="Genomic_DNA"/>
</dbReference>
<dbReference type="SUPFAM" id="SSF48726">
    <property type="entry name" value="Immunoglobulin"/>
    <property type="match status" value="2"/>
</dbReference>
<dbReference type="Gene3D" id="2.60.40.10">
    <property type="entry name" value="Immunoglobulins"/>
    <property type="match status" value="2"/>
</dbReference>
<evidence type="ECO:0000256" key="10">
    <source>
        <dbReference type="SAM" id="Phobius"/>
    </source>
</evidence>
<evidence type="ECO:0000256" key="7">
    <source>
        <dbReference type="ARBA" id="ARBA00023027"/>
    </source>
</evidence>
<comment type="similarity">
    <text evidence="2">Belongs to the interleukin-1 receptor family.</text>
</comment>
<reference evidence="13" key="1">
    <citation type="submission" date="2021-03" db="EMBL/GenBank/DDBJ databases">
        <authorList>
            <person name="Bekaert M."/>
        </authorList>
    </citation>
    <scope>NUCLEOTIDE SEQUENCE</scope>
</reference>
<feature type="domain" description="Ig-like" evidence="12">
    <location>
        <begin position="72"/>
        <end position="143"/>
    </location>
</feature>
<evidence type="ECO:0000256" key="4">
    <source>
        <dbReference type="ARBA" id="ARBA00022729"/>
    </source>
</evidence>
<gene>
    <name evidence="13" type="ORF">MEDL_52944</name>
</gene>
<dbReference type="PROSITE" id="PS50835">
    <property type="entry name" value="IG_LIKE"/>
    <property type="match status" value="2"/>
</dbReference>
<evidence type="ECO:0000256" key="9">
    <source>
        <dbReference type="SAM" id="MobiDB-lite"/>
    </source>
</evidence>
<dbReference type="SUPFAM" id="SSF52200">
    <property type="entry name" value="Toll/Interleukin receptor TIR domain"/>
    <property type="match status" value="1"/>
</dbReference>
<dbReference type="GO" id="GO:0016787">
    <property type="term" value="F:hydrolase activity"/>
    <property type="evidence" value="ECO:0007669"/>
    <property type="project" value="UniProtKB-KW"/>
</dbReference>
<dbReference type="InterPro" id="IPR035897">
    <property type="entry name" value="Toll_tir_struct_dom_sf"/>
</dbReference>
<dbReference type="SMART" id="SM00409">
    <property type="entry name" value="IG"/>
    <property type="match status" value="2"/>
</dbReference>
<keyword evidence="4" id="KW-0732">Signal</keyword>
<feature type="region of interest" description="Disordered" evidence="9">
    <location>
        <begin position="473"/>
        <end position="492"/>
    </location>
</feature>
<dbReference type="InterPro" id="IPR000157">
    <property type="entry name" value="TIR_dom"/>
</dbReference>
<evidence type="ECO:0000313" key="13">
    <source>
        <dbReference type="EMBL" id="CAG2240674.1"/>
    </source>
</evidence>
<keyword evidence="14" id="KW-1185">Reference proteome</keyword>
<evidence type="ECO:0000259" key="11">
    <source>
        <dbReference type="PROSITE" id="PS50104"/>
    </source>
</evidence>
<dbReference type="Pfam" id="PF13676">
    <property type="entry name" value="TIR_2"/>
    <property type="match status" value="1"/>
</dbReference>
<dbReference type="Gene3D" id="3.40.50.10140">
    <property type="entry name" value="Toll/interleukin-1 receptor homology (TIR) domain"/>
    <property type="match status" value="1"/>
</dbReference>
<protein>
    <submittedName>
        <fullName evidence="13">Uncharacterized protein</fullName>
    </submittedName>
</protein>
<dbReference type="PRINTS" id="PR01537">
    <property type="entry name" value="INTRLKN1R1F"/>
</dbReference>
<evidence type="ECO:0000259" key="12">
    <source>
        <dbReference type="PROSITE" id="PS50835"/>
    </source>
</evidence>
<dbReference type="PANTHER" id="PTHR24365">
    <property type="entry name" value="TOLL-LIKE RECEPTOR"/>
    <property type="match status" value="1"/>
</dbReference>
<keyword evidence="8 10" id="KW-0472">Membrane</keyword>
<dbReference type="InterPro" id="IPR003599">
    <property type="entry name" value="Ig_sub"/>
</dbReference>
<keyword evidence="6 10" id="KW-1133">Transmembrane helix</keyword>
<keyword evidence="5" id="KW-0378">Hydrolase</keyword>
<feature type="domain" description="Ig-like" evidence="12">
    <location>
        <begin position="159"/>
        <end position="248"/>
    </location>
</feature>
<evidence type="ECO:0000256" key="5">
    <source>
        <dbReference type="ARBA" id="ARBA00022801"/>
    </source>
</evidence>
<comment type="caution">
    <text evidence="13">The sequence shown here is derived from an EMBL/GenBank/DDBJ whole genome shotgun (WGS) entry which is preliminary data.</text>
</comment>
<dbReference type="InterPro" id="IPR036179">
    <property type="entry name" value="Ig-like_dom_sf"/>
</dbReference>
<dbReference type="PANTHER" id="PTHR24365:SF541">
    <property type="entry name" value="PROTEIN TOLL-RELATED"/>
    <property type="match status" value="1"/>
</dbReference>
<dbReference type="GO" id="GO:0007165">
    <property type="term" value="P:signal transduction"/>
    <property type="evidence" value="ECO:0007669"/>
    <property type="project" value="InterPro"/>
</dbReference>
<keyword evidence="7" id="KW-0520">NAD</keyword>
<evidence type="ECO:0000256" key="8">
    <source>
        <dbReference type="ARBA" id="ARBA00023136"/>
    </source>
</evidence>
<organism evidence="13 14">
    <name type="scientific">Mytilus edulis</name>
    <name type="common">Blue mussel</name>
    <dbReference type="NCBI Taxonomy" id="6550"/>
    <lineage>
        <taxon>Eukaryota</taxon>
        <taxon>Metazoa</taxon>
        <taxon>Spiralia</taxon>
        <taxon>Lophotrochozoa</taxon>
        <taxon>Mollusca</taxon>
        <taxon>Bivalvia</taxon>
        <taxon>Autobranchia</taxon>
        <taxon>Pteriomorphia</taxon>
        <taxon>Mytilida</taxon>
        <taxon>Mytiloidea</taxon>
        <taxon>Mytilidae</taxon>
        <taxon>Mytilinae</taxon>
        <taxon>Mytilus</taxon>
    </lineage>
</organism>
<keyword evidence="3 10" id="KW-0812">Transmembrane</keyword>
<evidence type="ECO:0000256" key="3">
    <source>
        <dbReference type="ARBA" id="ARBA00022692"/>
    </source>
</evidence>
<dbReference type="AlphaFoldDB" id="A0A8S3U3G7"/>
<evidence type="ECO:0000256" key="2">
    <source>
        <dbReference type="ARBA" id="ARBA00009752"/>
    </source>
</evidence>
<evidence type="ECO:0000256" key="1">
    <source>
        <dbReference type="ARBA" id="ARBA00004370"/>
    </source>
</evidence>
<dbReference type="GO" id="GO:0005886">
    <property type="term" value="C:plasma membrane"/>
    <property type="evidence" value="ECO:0007669"/>
    <property type="project" value="TreeGrafter"/>
</dbReference>
<evidence type="ECO:0000313" key="14">
    <source>
        <dbReference type="Proteomes" id="UP000683360"/>
    </source>
</evidence>
<dbReference type="GO" id="GO:0038023">
    <property type="term" value="F:signaling receptor activity"/>
    <property type="evidence" value="ECO:0007669"/>
    <property type="project" value="TreeGrafter"/>
</dbReference>
<dbReference type="Proteomes" id="UP000683360">
    <property type="component" value="Unassembled WGS sequence"/>
</dbReference>
<comment type="subcellular location">
    <subcellularLocation>
        <location evidence="1">Membrane</location>
    </subcellularLocation>
</comment>
<proteinExistence type="inferred from homology"/>
<dbReference type="InterPro" id="IPR013783">
    <property type="entry name" value="Ig-like_fold"/>
</dbReference>
<accession>A0A8S3U3G7</accession>